<dbReference type="AlphaFoldDB" id="A0A7S2YFJ5"/>
<dbReference type="EMBL" id="HBHT01023388">
    <property type="protein sequence ID" value="CAD9974046.1"/>
    <property type="molecule type" value="Transcribed_RNA"/>
</dbReference>
<gene>
    <name evidence="1" type="ORF">APAL1065_LOCUS15698</name>
</gene>
<dbReference type="Gene3D" id="3.40.50.150">
    <property type="entry name" value="Vaccinia Virus protein VP39"/>
    <property type="match status" value="1"/>
</dbReference>
<dbReference type="Pfam" id="PF10294">
    <property type="entry name" value="Methyltransf_16"/>
    <property type="match status" value="1"/>
</dbReference>
<protein>
    <recommendedName>
        <fullName evidence="2">Calmodulin-lysine N-methyltransferase</fullName>
    </recommendedName>
</protein>
<accession>A0A7S2YFJ5</accession>
<dbReference type="InterPro" id="IPR029063">
    <property type="entry name" value="SAM-dependent_MTases_sf"/>
</dbReference>
<evidence type="ECO:0008006" key="2">
    <source>
        <dbReference type="Google" id="ProtNLM"/>
    </source>
</evidence>
<evidence type="ECO:0000313" key="1">
    <source>
        <dbReference type="EMBL" id="CAD9974046.1"/>
    </source>
</evidence>
<dbReference type="InterPro" id="IPR019410">
    <property type="entry name" value="Methyltransf_16"/>
</dbReference>
<organism evidence="1">
    <name type="scientific">Entomoneis paludosa</name>
    <dbReference type="NCBI Taxonomy" id="265537"/>
    <lineage>
        <taxon>Eukaryota</taxon>
        <taxon>Sar</taxon>
        <taxon>Stramenopiles</taxon>
        <taxon>Ochrophyta</taxon>
        <taxon>Bacillariophyta</taxon>
        <taxon>Bacillariophyceae</taxon>
        <taxon>Bacillariophycidae</taxon>
        <taxon>Entomoneidaceae</taxon>
        <taxon>Entomoneis</taxon>
    </lineage>
</organism>
<sequence length="160" mass="17986">MQCVMVSDHDVSTLERARNNHETTLENLLDTTCTTEDDLNATINSVGSIPLCFESLEWGNSQDLRLVQDAIAEHSVPRQRHADLILGSDVIYDTSVVEPLLRTVQALLGGNGRFLLAQSFAFDQETEVEMDRCCEEMGLKRTIVLDEQEGDHRIQEFCCV</sequence>
<name>A0A7S2YFJ5_9STRA</name>
<reference evidence="1" key="1">
    <citation type="submission" date="2021-01" db="EMBL/GenBank/DDBJ databases">
        <authorList>
            <person name="Corre E."/>
            <person name="Pelletier E."/>
            <person name="Niang G."/>
            <person name="Scheremetjew M."/>
            <person name="Finn R."/>
            <person name="Kale V."/>
            <person name="Holt S."/>
            <person name="Cochrane G."/>
            <person name="Meng A."/>
            <person name="Brown T."/>
            <person name="Cohen L."/>
        </authorList>
    </citation>
    <scope>NUCLEOTIDE SEQUENCE</scope>
    <source>
        <strain evidence="1">CCMP125</strain>
    </source>
</reference>
<proteinExistence type="predicted"/>